<feature type="domain" description="Spermatogenesis-associated protein 20-like TRX" evidence="1">
    <location>
        <begin position="10"/>
        <end position="170"/>
    </location>
</feature>
<dbReference type="InterPro" id="IPR004879">
    <property type="entry name" value="Ssp411-like_TRX"/>
</dbReference>
<dbReference type="InterPro" id="IPR036249">
    <property type="entry name" value="Thioredoxin-like_sf"/>
</dbReference>
<name>A0ABV8WZN6_9LACT</name>
<dbReference type="InterPro" id="IPR008928">
    <property type="entry name" value="6-hairpin_glycosidase_sf"/>
</dbReference>
<dbReference type="InterPro" id="IPR012341">
    <property type="entry name" value="6hp_glycosidase-like_sf"/>
</dbReference>
<dbReference type="Pfam" id="PF03190">
    <property type="entry name" value="Thioredox_DsbH"/>
    <property type="match status" value="1"/>
</dbReference>
<dbReference type="InterPro" id="IPR024705">
    <property type="entry name" value="Ssp411"/>
</dbReference>
<sequence length="682" mass="78593">MITLHSNTKPNRLIHEKSPYLLQHAYNPVDWYPWGEEAFEKAKAENKPIFVSIGYSTCHWCHVMERESFEDEEVAKFLNDHFVSIKVDREERPDIDSIYMDVCIKQNGEGGWPLNGFLMPDQTPFYMGTYFPKESKYGRPGMMDILPQLHDLYVNNPEKIKDAGERMKYAIQPKRNRTEEEVPAHYTQFSFTYLSQTFDPHYGGFATSPKFPTPGQLLFLLRYYQWKKEDKALEMVEKTLNSMADGGIYDHIGYGFARYSTDEIWLVPHFEKMLYDNALLMMAYTEAYQVTKNERYKEIVFQTAEFISREMTSPEGGFYSAIDADSEGAEGTYYLWTEDEVYELLGEDDADIFTEVYDISQRGNFEGKNIPNLVETDLGEMAEEFNLPIEELKQRLEKSRIKLLEARAKRTYPHLDDKILTSWNGLCIAALAKAGAVFAEPSFTQMAERAETFIREELWKEDFLLARYREGEAKYKAYLDDYAFLLWGYLELHQSTGSIGYLRQAQTLSNILHQRFEDKDIGGFYFTDEDAEKLLIREKTVLDGALPSGNGIAALQLWRLSKLTGDSELMKKVEKMIDAFSEEAAVYTSGVLSLLSARIAFEVGGKEIVISGNSSEEQQEVLKRLQSEFHPYDVWIVTTNESEPAALIEGKVVNDRPLAVFICENSVCHTPVHNKNEVFEQL</sequence>
<dbReference type="PANTHER" id="PTHR42899:SF1">
    <property type="entry name" value="SPERMATOGENESIS-ASSOCIATED PROTEIN 20"/>
    <property type="match status" value="1"/>
</dbReference>
<evidence type="ECO:0000313" key="3">
    <source>
        <dbReference type="Proteomes" id="UP001595817"/>
    </source>
</evidence>
<proteinExistence type="predicted"/>
<reference evidence="3" key="1">
    <citation type="journal article" date="2019" name="Int. J. Syst. Evol. Microbiol.">
        <title>The Global Catalogue of Microorganisms (GCM) 10K type strain sequencing project: providing services to taxonomists for standard genome sequencing and annotation.</title>
        <authorList>
            <consortium name="The Broad Institute Genomics Platform"/>
            <consortium name="The Broad Institute Genome Sequencing Center for Infectious Disease"/>
            <person name="Wu L."/>
            <person name="Ma J."/>
        </authorList>
    </citation>
    <scope>NUCLEOTIDE SEQUENCE [LARGE SCALE GENOMIC DNA]</scope>
    <source>
        <strain evidence="3">CCUG 59778</strain>
    </source>
</reference>
<dbReference type="PIRSF" id="PIRSF006402">
    <property type="entry name" value="UCP006402_thioredoxin"/>
    <property type="match status" value="1"/>
</dbReference>
<dbReference type="EMBL" id="JBHSEC010000001">
    <property type="protein sequence ID" value="MFC4409127.1"/>
    <property type="molecule type" value="Genomic_DNA"/>
</dbReference>
<gene>
    <name evidence="2" type="ORF">ACFOZY_01620</name>
</gene>
<dbReference type="CDD" id="cd02955">
    <property type="entry name" value="SSP411"/>
    <property type="match status" value="1"/>
</dbReference>
<evidence type="ECO:0000313" key="2">
    <source>
        <dbReference type="EMBL" id="MFC4409127.1"/>
    </source>
</evidence>
<protein>
    <submittedName>
        <fullName evidence="2">Thioredoxin domain-containing protein</fullName>
    </submittedName>
</protein>
<dbReference type="PANTHER" id="PTHR42899">
    <property type="entry name" value="SPERMATOGENESIS-ASSOCIATED PROTEIN 20"/>
    <property type="match status" value="1"/>
</dbReference>
<keyword evidence="3" id="KW-1185">Reference proteome</keyword>
<organism evidence="2 3">
    <name type="scientific">Chungangia koreensis</name>
    <dbReference type="NCBI Taxonomy" id="752657"/>
    <lineage>
        <taxon>Bacteria</taxon>
        <taxon>Bacillati</taxon>
        <taxon>Bacillota</taxon>
        <taxon>Bacilli</taxon>
        <taxon>Lactobacillales</taxon>
        <taxon>Chungangia</taxon>
    </lineage>
</organism>
<accession>A0ABV8WZN6</accession>
<dbReference type="SUPFAM" id="SSF52833">
    <property type="entry name" value="Thioredoxin-like"/>
    <property type="match status" value="1"/>
</dbReference>
<dbReference type="Proteomes" id="UP001595817">
    <property type="component" value="Unassembled WGS sequence"/>
</dbReference>
<dbReference type="SUPFAM" id="SSF48208">
    <property type="entry name" value="Six-hairpin glycosidases"/>
    <property type="match status" value="1"/>
</dbReference>
<evidence type="ECO:0000259" key="1">
    <source>
        <dbReference type="Pfam" id="PF03190"/>
    </source>
</evidence>
<comment type="caution">
    <text evidence="2">The sequence shown here is derived from an EMBL/GenBank/DDBJ whole genome shotgun (WGS) entry which is preliminary data.</text>
</comment>
<dbReference type="Gene3D" id="3.40.30.10">
    <property type="entry name" value="Glutaredoxin"/>
    <property type="match status" value="1"/>
</dbReference>
<dbReference type="RefSeq" id="WP_378151551.1">
    <property type="nucleotide sequence ID" value="NZ_JBHSEC010000001.1"/>
</dbReference>
<dbReference type="Gene3D" id="1.50.10.10">
    <property type="match status" value="2"/>
</dbReference>